<dbReference type="Proteomes" id="UP000468388">
    <property type="component" value="Unassembled WGS sequence"/>
</dbReference>
<dbReference type="AlphaFoldDB" id="A0A6N8J9P5"/>
<dbReference type="EMBL" id="WRXO01000004">
    <property type="protein sequence ID" value="MVT41967.1"/>
    <property type="molecule type" value="Genomic_DNA"/>
</dbReference>
<evidence type="ECO:0000313" key="2">
    <source>
        <dbReference type="Proteomes" id="UP000468388"/>
    </source>
</evidence>
<keyword evidence="2" id="KW-1185">Reference proteome</keyword>
<dbReference type="RefSeq" id="WP_157300604.1">
    <property type="nucleotide sequence ID" value="NZ_BAAAZB010000005.1"/>
</dbReference>
<proteinExistence type="predicted"/>
<evidence type="ECO:0000313" key="1">
    <source>
        <dbReference type="EMBL" id="MVT41967.1"/>
    </source>
</evidence>
<organism evidence="1 2">
    <name type="scientific">Chitinophaga oryziterrae</name>
    <dbReference type="NCBI Taxonomy" id="1031224"/>
    <lineage>
        <taxon>Bacteria</taxon>
        <taxon>Pseudomonadati</taxon>
        <taxon>Bacteroidota</taxon>
        <taxon>Chitinophagia</taxon>
        <taxon>Chitinophagales</taxon>
        <taxon>Chitinophagaceae</taxon>
        <taxon>Chitinophaga</taxon>
    </lineage>
</organism>
<reference evidence="1 2" key="1">
    <citation type="submission" date="2019-12" db="EMBL/GenBank/DDBJ databases">
        <title>The draft genomic sequence of strain Chitinophaga oryziterrae JCM 16595.</title>
        <authorList>
            <person name="Zhang X."/>
        </authorList>
    </citation>
    <scope>NUCLEOTIDE SEQUENCE [LARGE SCALE GENOMIC DNA]</scope>
    <source>
        <strain evidence="1 2">JCM 16595</strain>
    </source>
</reference>
<dbReference type="OrthoDB" id="1270790at2"/>
<name>A0A6N8J9P5_9BACT</name>
<gene>
    <name evidence="1" type="ORF">GO495_15355</name>
</gene>
<evidence type="ECO:0008006" key="3">
    <source>
        <dbReference type="Google" id="ProtNLM"/>
    </source>
</evidence>
<sequence length="99" mass="11986">MKGKVYIPHDFELYDENDDGIFLLDEYGEIKEHVRDAIYLKPLFAHLLIDEGLYCTVWWNDELGYWCGETYVSWEYVDTYICESLEELVEAFYEDYEQE</sequence>
<comment type="caution">
    <text evidence="1">The sequence shown here is derived from an EMBL/GenBank/DDBJ whole genome shotgun (WGS) entry which is preliminary data.</text>
</comment>
<accession>A0A6N8J9P5</accession>
<protein>
    <recommendedName>
        <fullName evidence="3">SMI1/KNR4 family protein</fullName>
    </recommendedName>
</protein>